<sequence>MKKLLLILSVYAVISFIAIVLLTVFLINPPELLAEDLSAYKFQTGLHNYLVMLPAILLSGFLMACSVQWQHKTSNSKERFSQGMFIRYRNCMVIGLFVVLVLFLNKEVFLFNLENSLEVKRKAPSELSEAIHTARYFINEQQYHLAVQYAQKAVIVSPGSKEAAAVLKESSDLLEIEINSEHSADEIFHRVIGTQKPVHTQDADRSPYELVQKAQDAMNRKEWFEAHYWAELAVESCDEKNTNREAAIILANDSWNKLQHSEAYENEDERNYYFKKKEGYVALNSGDNLKAYYIYKNLLDAKNVKPTPDVKRFFELAKENVESEYFFFDETEHMNRLANRHDIYFSLTEDDGTKNVIFIRNSMDIKKNGGLVRYLEGFNLVKYRQDGTFMYSVKVPFAKVMAFPSADIGGKKWKNVPYVILQSVDRNTEGLVCRPEYSFIEDDVSDISEYQNSVSEEEQARISRINSMILPMNFDDFAAISEASAGPSQMPLLALMSFISKATQYGFSVETFYQCVVSRLMYPMFILIVLLFLAAMGWNYRIEDKTSTFRFKWMFFLPLCTGVFFGIFELTEYVSGILNYVIVGLFGSASVVMAAVCYIIMLFCASVLFVSRKE</sequence>
<evidence type="ECO:0000313" key="3">
    <source>
        <dbReference type="Proteomes" id="UP000578697"/>
    </source>
</evidence>
<feature type="transmembrane region" description="Helical" evidence="1">
    <location>
        <begin position="553"/>
        <end position="571"/>
    </location>
</feature>
<feature type="transmembrane region" description="Helical" evidence="1">
    <location>
        <begin position="5"/>
        <end position="27"/>
    </location>
</feature>
<gene>
    <name evidence="2" type="ORF">HNP77_001015</name>
</gene>
<proteinExistence type="predicted"/>
<dbReference type="AlphaFoldDB" id="A0A840SFE6"/>
<organism evidence="2 3">
    <name type="scientific">Treponema rectale</name>
    <dbReference type="NCBI Taxonomy" id="744512"/>
    <lineage>
        <taxon>Bacteria</taxon>
        <taxon>Pseudomonadati</taxon>
        <taxon>Spirochaetota</taxon>
        <taxon>Spirochaetia</taxon>
        <taxon>Spirochaetales</taxon>
        <taxon>Treponemataceae</taxon>
        <taxon>Treponema</taxon>
    </lineage>
</organism>
<dbReference type="RefSeq" id="WP_184652094.1">
    <property type="nucleotide sequence ID" value="NZ_JACHFR010000002.1"/>
</dbReference>
<evidence type="ECO:0000256" key="1">
    <source>
        <dbReference type="SAM" id="Phobius"/>
    </source>
</evidence>
<protein>
    <submittedName>
        <fullName evidence="2">Uncharacterized protein</fullName>
    </submittedName>
</protein>
<accession>A0A840SFE6</accession>
<keyword evidence="1" id="KW-0812">Transmembrane</keyword>
<keyword evidence="3" id="KW-1185">Reference proteome</keyword>
<feature type="transmembrane region" description="Helical" evidence="1">
    <location>
        <begin position="47"/>
        <end position="67"/>
    </location>
</feature>
<feature type="transmembrane region" description="Helical" evidence="1">
    <location>
        <begin position="577"/>
        <end position="610"/>
    </location>
</feature>
<feature type="transmembrane region" description="Helical" evidence="1">
    <location>
        <begin position="520"/>
        <end position="541"/>
    </location>
</feature>
<evidence type="ECO:0000313" key="2">
    <source>
        <dbReference type="EMBL" id="MBB5218646.1"/>
    </source>
</evidence>
<dbReference type="EMBL" id="JACHFR010000002">
    <property type="protein sequence ID" value="MBB5218646.1"/>
    <property type="molecule type" value="Genomic_DNA"/>
</dbReference>
<keyword evidence="1" id="KW-0472">Membrane</keyword>
<reference evidence="2 3" key="1">
    <citation type="submission" date="2020-08" db="EMBL/GenBank/DDBJ databases">
        <title>Genomic Encyclopedia of Type Strains, Phase IV (KMG-IV): sequencing the most valuable type-strain genomes for metagenomic binning, comparative biology and taxonomic classification.</title>
        <authorList>
            <person name="Goeker M."/>
        </authorList>
    </citation>
    <scope>NUCLEOTIDE SEQUENCE [LARGE SCALE GENOMIC DNA]</scope>
    <source>
        <strain evidence="2 3">DSM 103679</strain>
    </source>
</reference>
<feature type="transmembrane region" description="Helical" evidence="1">
    <location>
        <begin position="88"/>
        <end position="105"/>
    </location>
</feature>
<keyword evidence="1" id="KW-1133">Transmembrane helix</keyword>
<comment type="caution">
    <text evidence="2">The sequence shown here is derived from an EMBL/GenBank/DDBJ whole genome shotgun (WGS) entry which is preliminary data.</text>
</comment>
<dbReference type="Proteomes" id="UP000578697">
    <property type="component" value="Unassembled WGS sequence"/>
</dbReference>
<name>A0A840SFE6_9SPIR</name>